<sequence>MATTLKRKLLLYSFVAFYAFAGIMHFITPEVYLKVIPDWLGNKILLNYAAGAVEIAVAVLALIRTTRKFAGYLAIAMLAAFIISHVYFIQIGSCAGDLCIPEWIGYFRLILIHPLLIYWAWKISKL</sequence>
<keyword evidence="1" id="KW-0812">Transmembrane</keyword>
<feature type="transmembrane region" description="Helical" evidence="1">
    <location>
        <begin position="70"/>
        <end position="91"/>
    </location>
</feature>
<feature type="transmembrane region" description="Helical" evidence="1">
    <location>
        <begin position="9"/>
        <end position="28"/>
    </location>
</feature>
<dbReference type="RefSeq" id="WP_303686021.1">
    <property type="nucleotide sequence ID" value="NZ_CAJXYO010000069.1"/>
</dbReference>
<dbReference type="PANTHER" id="PTHR36974">
    <property type="entry name" value="MEMBRANE PROTEIN-RELATED"/>
    <property type="match status" value="1"/>
</dbReference>
<comment type="caution">
    <text evidence="2">The sequence shown here is derived from an EMBL/GenBank/DDBJ whole genome shotgun (WGS) entry which is preliminary data.</text>
</comment>
<protein>
    <recommendedName>
        <fullName evidence="4">DoxX family protein</fullName>
    </recommendedName>
</protein>
<feature type="transmembrane region" description="Helical" evidence="1">
    <location>
        <begin position="103"/>
        <end position="121"/>
    </location>
</feature>
<reference evidence="3" key="1">
    <citation type="journal article" date="2017" name="Proc. Natl. Acad. Sci. U.S.A.">
        <title>Simulation of Deepwater Horizon oil plume reveals substrate specialization within a complex community of hydrocarbon-degraders.</title>
        <authorList>
            <person name="Hu P."/>
            <person name="Dubinsky E.A."/>
            <person name="Probst A.J."/>
            <person name="Wang J."/>
            <person name="Sieber C.M.K."/>
            <person name="Tom L.M."/>
            <person name="Gardinali P."/>
            <person name="Banfield J.F."/>
            <person name="Atlas R.M."/>
            <person name="Andersen G.L."/>
        </authorList>
    </citation>
    <scope>NUCLEOTIDE SEQUENCE [LARGE SCALE GENOMIC DNA]</scope>
</reference>
<dbReference type="AlphaFoldDB" id="A0A1Z8B7S2"/>
<keyword evidence="1" id="KW-1133">Transmembrane helix</keyword>
<evidence type="ECO:0000256" key="1">
    <source>
        <dbReference type="SAM" id="Phobius"/>
    </source>
</evidence>
<keyword evidence="1" id="KW-0472">Membrane</keyword>
<evidence type="ECO:0000313" key="2">
    <source>
        <dbReference type="EMBL" id="OUS18641.1"/>
    </source>
</evidence>
<organism evidence="2 3">
    <name type="scientific">Nonlabens dokdonensis</name>
    <dbReference type="NCBI Taxonomy" id="328515"/>
    <lineage>
        <taxon>Bacteria</taxon>
        <taxon>Pseudomonadati</taxon>
        <taxon>Bacteroidota</taxon>
        <taxon>Flavobacteriia</taxon>
        <taxon>Flavobacteriales</taxon>
        <taxon>Flavobacteriaceae</taxon>
        <taxon>Nonlabens</taxon>
    </lineage>
</organism>
<dbReference type="Proteomes" id="UP000196102">
    <property type="component" value="Unassembled WGS sequence"/>
</dbReference>
<gene>
    <name evidence="2" type="ORF">A9Q93_03615</name>
</gene>
<proteinExistence type="predicted"/>
<dbReference type="PANTHER" id="PTHR36974:SF1">
    <property type="entry name" value="DOXX FAMILY MEMBRANE PROTEIN"/>
    <property type="match status" value="1"/>
</dbReference>
<evidence type="ECO:0008006" key="4">
    <source>
        <dbReference type="Google" id="ProtNLM"/>
    </source>
</evidence>
<feature type="transmembrane region" description="Helical" evidence="1">
    <location>
        <begin position="44"/>
        <end position="63"/>
    </location>
</feature>
<dbReference type="EMBL" id="MAAX01000061">
    <property type="protein sequence ID" value="OUS18641.1"/>
    <property type="molecule type" value="Genomic_DNA"/>
</dbReference>
<name>A0A1Z8B7S2_9FLAO</name>
<accession>A0A1Z8B7S2</accession>
<evidence type="ECO:0000313" key="3">
    <source>
        <dbReference type="Proteomes" id="UP000196102"/>
    </source>
</evidence>